<protein>
    <submittedName>
        <fullName evidence="1">Uncharacterized protein</fullName>
    </submittedName>
</protein>
<reference evidence="1 2" key="1">
    <citation type="submission" date="2021-04" db="EMBL/GenBank/DDBJ databases">
        <authorList>
            <person name="De Guttry C."/>
            <person name="Zahm M."/>
            <person name="Klopp C."/>
            <person name="Cabau C."/>
            <person name="Louis A."/>
            <person name="Berthelot C."/>
            <person name="Parey E."/>
            <person name="Roest Crollius H."/>
            <person name="Montfort J."/>
            <person name="Robinson-Rechavi M."/>
            <person name="Bucao C."/>
            <person name="Bouchez O."/>
            <person name="Gislard M."/>
            <person name="Lluch J."/>
            <person name="Milhes M."/>
            <person name="Lampietro C."/>
            <person name="Lopez Roques C."/>
            <person name="Donnadieu C."/>
            <person name="Braasch I."/>
            <person name="Desvignes T."/>
            <person name="Postlethwait J."/>
            <person name="Bobe J."/>
            <person name="Wedekind C."/>
            <person name="Guiguen Y."/>
        </authorList>
    </citation>
    <scope>NUCLEOTIDE SEQUENCE [LARGE SCALE GENOMIC DNA]</scope>
    <source>
        <strain evidence="1">Cs_M1</strain>
        <tissue evidence="1">Blood</tissue>
    </source>
</reference>
<dbReference type="EMBL" id="JAGTTL010000031">
    <property type="protein sequence ID" value="KAK6297274.1"/>
    <property type="molecule type" value="Genomic_DNA"/>
</dbReference>
<name>A0AAN8QA59_9TELE</name>
<evidence type="ECO:0000313" key="2">
    <source>
        <dbReference type="Proteomes" id="UP001356427"/>
    </source>
</evidence>
<comment type="caution">
    <text evidence="1">The sequence shown here is derived from an EMBL/GenBank/DDBJ whole genome shotgun (WGS) entry which is preliminary data.</text>
</comment>
<gene>
    <name evidence="1" type="ORF">J4Q44_G00318570</name>
</gene>
<organism evidence="1 2">
    <name type="scientific">Coregonus suidteri</name>
    <dbReference type="NCBI Taxonomy" id="861788"/>
    <lineage>
        <taxon>Eukaryota</taxon>
        <taxon>Metazoa</taxon>
        <taxon>Chordata</taxon>
        <taxon>Craniata</taxon>
        <taxon>Vertebrata</taxon>
        <taxon>Euteleostomi</taxon>
        <taxon>Actinopterygii</taxon>
        <taxon>Neopterygii</taxon>
        <taxon>Teleostei</taxon>
        <taxon>Protacanthopterygii</taxon>
        <taxon>Salmoniformes</taxon>
        <taxon>Salmonidae</taxon>
        <taxon>Coregoninae</taxon>
        <taxon>Coregonus</taxon>
    </lineage>
</organism>
<proteinExistence type="predicted"/>
<accession>A0AAN8QA59</accession>
<dbReference type="Proteomes" id="UP001356427">
    <property type="component" value="Unassembled WGS sequence"/>
</dbReference>
<evidence type="ECO:0000313" key="1">
    <source>
        <dbReference type="EMBL" id="KAK6297274.1"/>
    </source>
</evidence>
<sequence length="68" mass="7739">MLSTREWEAPLCSASPPSAVPFSIFQDENDNKENCSAAMVDKAKPPRALAENPFYLNQRNKMNLRRKI</sequence>
<keyword evidence="2" id="KW-1185">Reference proteome</keyword>
<dbReference type="AlphaFoldDB" id="A0AAN8QA59"/>